<accession>A0A8J7K6P9</accession>
<evidence type="ECO:0000256" key="1">
    <source>
        <dbReference type="SAM" id="Phobius"/>
    </source>
</evidence>
<dbReference type="InterPro" id="IPR012902">
    <property type="entry name" value="N_methyl_site"/>
</dbReference>
<feature type="transmembrane region" description="Helical" evidence="1">
    <location>
        <begin position="12"/>
        <end position="31"/>
    </location>
</feature>
<keyword evidence="1" id="KW-0812">Transmembrane</keyword>
<evidence type="ECO:0000313" key="3">
    <source>
        <dbReference type="Proteomes" id="UP000640333"/>
    </source>
</evidence>
<gene>
    <name evidence="2" type="ORF">IOQ59_16460</name>
</gene>
<protein>
    <submittedName>
        <fullName evidence="2">Prepilin-type N-terminal cleavage/methylation domain-containing protein</fullName>
    </submittedName>
</protein>
<dbReference type="Pfam" id="PF07963">
    <property type="entry name" value="N_methyl"/>
    <property type="match status" value="1"/>
</dbReference>
<dbReference type="RefSeq" id="WP_193954551.1">
    <property type="nucleotide sequence ID" value="NZ_JADEYS010000019.1"/>
</dbReference>
<dbReference type="SUPFAM" id="SSF54523">
    <property type="entry name" value="Pili subunits"/>
    <property type="match status" value="1"/>
</dbReference>
<dbReference type="EMBL" id="JADEYS010000019">
    <property type="protein sequence ID" value="MBE9398855.1"/>
    <property type="molecule type" value="Genomic_DNA"/>
</dbReference>
<sequence>MKQKNIRTQKGFTLLELVVVVAVLGLIANLATEFVAQNTNQERFEATKSRQTMIRQAILGTPSEILYGVPNIDGFIADIGHPPMYLRELLTSSGYCPNPEFLNSETNCNDAATASGKPDEEWRTGLGPKWNGPYISGFDLVSTKYNDMNISYPVLRDAWGNTFLAWAKPTDDEQTKLIKDVLNFGWKYEINTSSGHIYLYSAGLNGQQDPEDNNYSLQTDNAGYNAYHEQSRYEQDLPRTMYVPLSTPSNGMTHELKKEVPLIAASEYRLNKASFGSDFSIEITVNNLESGLCPRIWRGFSNVRSNTYTSSEILTSPIVLEFSELQEITDQSGFISHGVFNIDIADCSTMEAVSRCAEDDLTIAVSSTTSLISPTSWTCNIN</sequence>
<keyword evidence="1" id="KW-0472">Membrane</keyword>
<dbReference type="AlphaFoldDB" id="A0A8J7K6P9"/>
<name>A0A8J7K6P9_9GAMM</name>
<keyword evidence="3" id="KW-1185">Reference proteome</keyword>
<comment type="caution">
    <text evidence="2">The sequence shown here is derived from an EMBL/GenBank/DDBJ whole genome shotgun (WGS) entry which is preliminary data.</text>
</comment>
<dbReference type="NCBIfam" id="TIGR02532">
    <property type="entry name" value="IV_pilin_GFxxxE"/>
    <property type="match status" value="1"/>
</dbReference>
<reference evidence="2" key="1">
    <citation type="submission" date="2020-10" db="EMBL/GenBank/DDBJ databases">
        <title>Bacterium isolated from coastal waters sediment.</title>
        <authorList>
            <person name="Chen R.-J."/>
            <person name="Lu D.-C."/>
            <person name="Zhu K.-L."/>
            <person name="Du Z.-J."/>
        </authorList>
    </citation>
    <scope>NUCLEOTIDE SEQUENCE</scope>
    <source>
        <strain evidence="2">N1Y112</strain>
    </source>
</reference>
<proteinExistence type="predicted"/>
<dbReference type="Proteomes" id="UP000640333">
    <property type="component" value="Unassembled WGS sequence"/>
</dbReference>
<evidence type="ECO:0000313" key="2">
    <source>
        <dbReference type="EMBL" id="MBE9398855.1"/>
    </source>
</evidence>
<dbReference type="InterPro" id="IPR045584">
    <property type="entry name" value="Pilin-like"/>
</dbReference>
<organism evidence="2 3">
    <name type="scientific">Pontibacterium sinense</name>
    <dbReference type="NCBI Taxonomy" id="2781979"/>
    <lineage>
        <taxon>Bacteria</taxon>
        <taxon>Pseudomonadati</taxon>
        <taxon>Pseudomonadota</taxon>
        <taxon>Gammaproteobacteria</taxon>
        <taxon>Oceanospirillales</taxon>
        <taxon>Oceanospirillaceae</taxon>
        <taxon>Pontibacterium</taxon>
    </lineage>
</organism>
<keyword evidence="1" id="KW-1133">Transmembrane helix</keyword>